<evidence type="ECO:0000313" key="3">
    <source>
        <dbReference type="EMBL" id="PQB03720.1"/>
    </source>
</evidence>
<gene>
    <name evidence="3" type="ORF">BST85_01485</name>
</gene>
<dbReference type="Proteomes" id="UP000239800">
    <property type="component" value="Unassembled WGS sequence"/>
</dbReference>
<evidence type="ECO:0000259" key="1">
    <source>
        <dbReference type="Pfam" id="PF20405"/>
    </source>
</evidence>
<dbReference type="EMBL" id="MQUB01000001">
    <property type="protein sequence ID" value="PQB03720.1"/>
    <property type="molecule type" value="Genomic_DNA"/>
</dbReference>
<organism evidence="3 4">
    <name type="scientific">Aureitalea marina</name>
    <dbReference type="NCBI Taxonomy" id="930804"/>
    <lineage>
        <taxon>Bacteria</taxon>
        <taxon>Pseudomonadati</taxon>
        <taxon>Bacteroidota</taxon>
        <taxon>Flavobacteriia</taxon>
        <taxon>Flavobacteriales</taxon>
        <taxon>Flavobacteriaceae</taxon>
        <taxon>Aureitalea</taxon>
    </lineage>
</organism>
<sequence length="340" mass="38579">MSKTTEIIVLAYPDTFVTMSDEWICKVLPLVGLGTRHYIKAGHAAMLLVDPSRELHYFDFGRYITPKGYGRVRSKETDAELKIPILASYDAHGEITNLDDILLWLDKHPDRTHGEGRLLASVCKAVDHQKACDYILGLQKRGSIPYGAFHKNGSNCSRFVADTLLASTSSGRIRRRLQWNKLFTPSTVGNVEIASSQREMYLVENGEVSSYNGSAFRENLKNYFDKRPKGENNERSLAECAIPLQAQFLDGIGSQAWFYIDPDPLGDDLFRIMRYSSSGQLDYDGVFKSSEFDLSRPYRFTYDSHCGFCHIWQGQKKIRMEGKGSYGQFNSWQSQRAVGM</sequence>
<dbReference type="AlphaFoldDB" id="A0A2S7KMA4"/>
<reference evidence="3 4" key="1">
    <citation type="submission" date="2016-11" db="EMBL/GenBank/DDBJ databases">
        <title>Trade-off between light-utilization and light-protection in marine flavobacteria.</title>
        <authorList>
            <person name="Kumagai Y."/>
        </authorList>
    </citation>
    <scope>NUCLEOTIDE SEQUENCE [LARGE SCALE GENOMIC DNA]</scope>
    <source>
        <strain evidence="3 4">NBRC 107741</strain>
    </source>
</reference>
<dbReference type="InterPro" id="IPR046517">
    <property type="entry name" value="DUF6695"/>
</dbReference>
<dbReference type="InterPro" id="IPR057382">
    <property type="entry name" value="TseH"/>
</dbReference>
<dbReference type="OrthoDB" id="695573at2"/>
<feature type="domain" description="Type VI secretion system effector TseH-like" evidence="2">
    <location>
        <begin position="7"/>
        <end position="171"/>
    </location>
</feature>
<dbReference type="RefSeq" id="WP_104811643.1">
    <property type="nucleotide sequence ID" value="NZ_MQUB01000001.1"/>
</dbReference>
<dbReference type="Pfam" id="PF25218">
    <property type="entry name" value="TseH"/>
    <property type="match status" value="1"/>
</dbReference>
<evidence type="ECO:0000259" key="2">
    <source>
        <dbReference type="Pfam" id="PF25218"/>
    </source>
</evidence>
<feature type="domain" description="DUF6695" evidence="1">
    <location>
        <begin position="246"/>
        <end position="321"/>
    </location>
</feature>
<keyword evidence="4" id="KW-1185">Reference proteome</keyword>
<dbReference type="Pfam" id="PF20405">
    <property type="entry name" value="DUF6695"/>
    <property type="match status" value="1"/>
</dbReference>
<accession>A0A2S7KMA4</accession>
<name>A0A2S7KMA4_9FLAO</name>
<comment type="caution">
    <text evidence="3">The sequence shown here is derived from an EMBL/GenBank/DDBJ whole genome shotgun (WGS) entry which is preliminary data.</text>
</comment>
<proteinExistence type="predicted"/>
<protein>
    <submittedName>
        <fullName evidence="3">Uncharacterized protein</fullName>
    </submittedName>
</protein>
<evidence type="ECO:0000313" key="4">
    <source>
        <dbReference type="Proteomes" id="UP000239800"/>
    </source>
</evidence>